<evidence type="ECO:0000313" key="2">
    <source>
        <dbReference type="Proteomes" id="UP000728185"/>
    </source>
</evidence>
<dbReference type="AlphaFoldDB" id="A0A8E0RKN6"/>
<keyword evidence="2" id="KW-1185">Reference proteome</keyword>
<organism evidence="1 2">
    <name type="scientific">Fasciolopsis buskii</name>
    <dbReference type="NCBI Taxonomy" id="27845"/>
    <lineage>
        <taxon>Eukaryota</taxon>
        <taxon>Metazoa</taxon>
        <taxon>Spiralia</taxon>
        <taxon>Lophotrochozoa</taxon>
        <taxon>Platyhelminthes</taxon>
        <taxon>Trematoda</taxon>
        <taxon>Digenea</taxon>
        <taxon>Plagiorchiida</taxon>
        <taxon>Echinostomata</taxon>
        <taxon>Echinostomatoidea</taxon>
        <taxon>Fasciolidae</taxon>
        <taxon>Fasciolopsis</taxon>
    </lineage>
</organism>
<reference evidence="1" key="1">
    <citation type="submission" date="2019-05" db="EMBL/GenBank/DDBJ databases">
        <title>Annotation for the trematode Fasciolopsis buski.</title>
        <authorList>
            <person name="Choi Y.-J."/>
        </authorList>
    </citation>
    <scope>NUCLEOTIDE SEQUENCE</scope>
    <source>
        <strain evidence="1">HT</strain>
        <tissue evidence="1">Whole worm</tissue>
    </source>
</reference>
<dbReference type="OrthoDB" id="6252103at2759"/>
<dbReference type="Proteomes" id="UP000728185">
    <property type="component" value="Unassembled WGS sequence"/>
</dbReference>
<protein>
    <submittedName>
        <fullName evidence="1">Uncharacterized protein</fullName>
    </submittedName>
</protein>
<proteinExistence type="predicted"/>
<dbReference type="EMBL" id="LUCM01011039">
    <property type="protein sequence ID" value="KAA0184559.1"/>
    <property type="molecule type" value="Genomic_DNA"/>
</dbReference>
<comment type="caution">
    <text evidence="1">The sequence shown here is derived from an EMBL/GenBank/DDBJ whole genome shotgun (WGS) entry which is preliminary data.</text>
</comment>
<accession>A0A8E0RKN6</accession>
<name>A0A8E0RKN6_9TREM</name>
<evidence type="ECO:0000313" key="1">
    <source>
        <dbReference type="EMBL" id="KAA0184559.1"/>
    </source>
</evidence>
<gene>
    <name evidence="1" type="ORF">FBUS_06135</name>
</gene>
<sequence>MLARATTEPSLTCVLSIPTETAIRNQSTELVLRFMTVYSKQGSFSRNAEHNEPKRSNLQSGFRVWRLKCDETTNKSVEAKTRIHLSSAPVHFSSILGIKNCYELDFVDCCMVPHFPEKRSTDVNVDMNGIPNDTSYLLAVCSTSGHVIEFKFIFAGAPMGQTPMQLCGCINEYNLCWLRSIRVWKMSSVKGFSTPRHDDGTEDESWPSEFSQTVNTPMFDLTSPCGKLSHIVLRPSGTTEQSLQITCGYRDSGLIRIFSTSKNKILDEITHHKGGSISGEPHL</sequence>